<organism evidence="1 2">
    <name type="scientific">Pristionchus mayeri</name>
    <dbReference type="NCBI Taxonomy" id="1317129"/>
    <lineage>
        <taxon>Eukaryota</taxon>
        <taxon>Metazoa</taxon>
        <taxon>Ecdysozoa</taxon>
        <taxon>Nematoda</taxon>
        <taxon>Chromadorea</taxon>
        <taxon>Rhabditida</taxon>
        <taxon>Rhabditina</taxon>
        <taxon>Diplogasteromorpha</taxon>
        <taxon>Diplogasteroidea</taxon>
        <taxon>Neodiplogasteridae</taxon>
        <taxon>Pristionchus</taxon>
    </lineage>
</organism>
<feature type="non-terminal residue" evidence="1">
    <location>
        <position position="1"/>
    </location>
</feature>
<accession>A0AAN4ZRD3</accession>
<evidence type="ECO:0000313" key="1">
    <source>
        <dbReference type="EMBL" id="GMR41775.1"/>
    </source>
</evidence>
<sequence>FILIWKRWDYGLLITHRGEGDGRGEAMGGEGIFLVGCCGDQRKDHHVRVRRTGEHLTGVPISLTRLTSAATMTILSTFAFLSEYVHSDRSSRRHESVHWIHSIEKVVRALDLQCLSHVRVVVHCHILDSSR</sequence>
<dbReference type="EMBL" id="BTRK01000003">
    <property type="protein sequence ID" value="GMR41775.1"/>
    <property type="molecule type" value="Genomic_DNA"/>
</dbReference>
<evidence type="ECO:0000313" key="2">
    <source>
        <dbReference type="Proteomes" id="UP001328107"/>
    </source>
</evidence>
<name>A0AAN4ZRD3_9BILA</name>
<protein>
    <submittedName>
        <fullName evidence="1">Uncharacterized protein</fullName>
    </submittedName>
</protein>
<comment type="caution">
    <text evidence="1">The sequence shown here is derived from an EMBL/GenBank/DDBJ whole genome shotgun (WGS) entry which is preliminary data.</text>
</comment>
<reference evidence="2" key="1">
    <citation type="submission" date="2022-10" db="EMBL/GenBank/DDBJ databases">
        <title>Genome assembly of Pristionchus species.</title>
        <authorList>
            <person name="Yoshida K."/>
            <person name="Sommer R.J."/>
        </authorList>
    </citation>
    <scope>NUCLEOTIDE SEQUENCE [LARGE SCALE GENOMIC DNA]</scope>
    <source>
        <strain evidence="2">RS5460</strain>
    </source>
</reference>
<proteinExistence type="predicted"/>
<dbReference type="AlphaFoldDB" id="A0AAN4ZRD3"/>
<keyword evidence="2" id="KW-1185">Reference proteome</keyword>
<gene>
    <name evidence="1" type="ORF">PMAYCL1PPCAC_11970</name>
</gene>
<dbReference type="Proteomes" id="UP001328107">
    <property type="component" value="Unassembled WGS sequence"/>
</dbReference>